<dbReference type="KEGG" id="vg:80019742"/>
<name>A0AAE8Y7I6_9CAUD</name>
<sequence>MKSIKSFWKNSPPEYKDYLFIYLWGVLWPTVYLFITPAATFYIVNFVFVLLWTGVTIVGGITAMRGLLTRDNLLLERFGVTLLMIGPISFAITQFGTMIYKIVVDDPLIGSPWGHVHLIFFALWPFLFLNKRRRQLKSRVELAKQVPLRAESDQ</sequence>
<accession>A0AAE8Y7I6</accession>
<feature type="transmembrane region" description="Helical" evidence="1">
    <location>
        <begin position="49"/>
        <end position="68"/>
    </location>
</feature>
<proteinExistence type="predicted"/>
<keyword evidence="1" id="KW-1133">Transmembrane helix</keyword>
<dbReference type="GeneID" id="80019742"/>
<organism evidence="2 3">
    <name type="scientific">Microbacterium phage Pumpernickel</name>
    <dbReference type="NCBI Taxonomy" id="2885983"/>
    <lineage>
        <taxon>Viruses</taxon>
        <taxon>Duplodnaviria</taxon>
        <taxon>Heunggongvirae</taxon>
        <taxon>Uroviricota</taxon>
        <taxon>Caudoviricetes</taxon>
        <taxon>Pumpernickelvirus</taxon>
        <taxon>Pumpernickelvirus pumpernickel</taxon>
    </lineage>
</organism>
<dbReference type="RefSeq" id="YP_010755133.1">
    <property type="nucleotide sequence ID" value="NC_073468.1"/>
</dbReference>
<evidence type="ECO:0000313" key="3">
    <source>
        <dbReference type="Proteomes" id="UP000827768"/>
    </source>
</evidence>
<gene>
    <name evidence="2" type="primary">102</name>
    <name evidence="2" type="ORF">SEA_PUMPERNICKEL_102</name>
</gene>
<reference evidence="2" key="1">
    <citation type="submission" date="2021-09" db="EMBL/GenBank/DDBJ databases">
        <authorList>
            <person name="Andersen S.H."/>
            <person name="Beall E.A."/>
            <person name="Cappelle B."/>
            <person name="Falteisek K.J."/>
            <person name="Fenske B.A."/>
            <person name="Gansluckner N.W."/>
            <person name="Gilbertson S.M."/>
            <person name="Krings K.J."/>
            <person name="Mobeck M."/>
            <person name="Odeku J.O."/>
            <person name="Poncelet M.E."/>
            <person name="Rohr J.R."/>
            <person name="Rolands L."/>
            <person name="Whipple C.D."/>
            <person name="Whipple E.M."/>
            <person name="Spring A.M."/>
            <person name="Klyczek K."/>
            <person name="Garlena R.A."/>
            <person name="Russell D.A."/>
            <person name="Pope W.H."/>
            <person name="Jacobs-Sera D."/>
            <person name="Hatfull G.F."/>
        </authorList>
    </citation>
    <scope>NUCLEOTIDE SEQUENCE</scope>
</reference>
<protein>
    <submittedName>
        <fullName evidence="2">Uncharacterized protein</fullName>
    </submittedName>
</protein>
<evidence type="ECO:0000313" key="2">
    <source>
        <dbReference type="EMBL" id="UDL15893.1"/>
    </source>
</evidence>
<keyword evidence="3" id="KW-1185">Reference proteome</keyword>
<feature type="transmembrane region" description="Helical" evidence="1">
    <location>
        <begin position="112"/>
        <end position="129"/>
    </location>
</feature>
<dbReference type="Proteomes" id="UP000827768">
    <property type="component" value="Segment"/>
</dbReference>
<feature type="transmembrane region" description="Helical" evidence="1">
    <location>
        <begin position="80"/>
        <end position="100"/>
    </location>
</feature>
<evidence type="ECO:0000256" key="1">
    <source>
        <dbReference type="SAM" id="Phobius"/>
    </source>
</evidence>
<keyword evidence="1" id="KW-0472">Membrane</keyword>
<dbReference type="EMBL" id="OK040790">
    <property type="protein sequence ID" value="UDL15893.1"/>
    <property type="molecule type" value="Genomic_DNA"/>
</dbReference>
<keyword evidence="1" id="KW-0812">Transmembrane</keyword>
<feature type="transmembrane region" description="Helical" evidence="1">
    <location>
        <begin position="21"/>
        <end position="43"/>
    </location>
</feature>